<dbReference type="Pfam" id="PF13715">
    <property type="entry name" value="CarbopepD_reg_2"/>
    <property type="match status" value="1"/>
</dbReference>
<gene>
    <name evidence="1" type="ORF">Gilli_0567</name>
</gene>
<dbReference type="SUPFAM" id="SSF49464">
    <property type="entry name" value="Carboxypeptidase regulatory domain-like"/>
    <property type="match status" value="1"/>
</dbReference>
<keyword evidence="2" id="KW-1185">Reference proteome</keyword>
<accession>H2BZT7</accession>
<proteinExistence type="predicted"/>
<dbReference type="eggNOG" id="COG1470">
    <property type="taxonomic scope" value="Bacteria"/>
</dbReference>
<dbReference type="STRING" id="865937.Gilli_0567"/>
<dbReference type="EMBL" id="JH594606">
    <property type="protein sequence ID" value="EHQ01279.1"/>
    <property type="molecule type" value="Genomic_DNA"/>
</dbReference>
<dbReference type="InterPro" id="IPR008969">
    <property type="entry name" value="CarboxyPept-like_regulatory"/>
</dbReference>
<evidence type="ECO:0000313" key="1">
    <source>
        <dbReference type="EMBL" id="EHQ01279.1"/>
    </source>
</evidence>
<dbReference type="HOGENOM" id="CLU_046816_0_0_10"/>
<dbReference type="RefSeq" id="WP_006987604.1">
    <property type="nucleotide sequence ID" value="NZ_JH594606.1"/>
</dbReference>
<evidence type="ECO:0008006" key="3">
    <source>
        <dbReference type="Google" id="ProtNLM"/>
    </source>
</evidence>
<sequence>MKINKSPFFTYPSMFLLSFILFGSIFDVEAAEIFQQTTEYKGVVVDSRSGNEIASAYLTVVGTNISTITNADGEFSIKIPTTLSEATITTSHLGYQSKTLPLSYFKTENTQVELDEIAEQLSEISIYDGGDARVLVKKMFENKETNYIDDPILMTAFYRETIKKGRRNVSLSEAVLKIYKAPYDSFSKDEISLFKARKTADYEKLDTLALKLRGGPYNTLYVDVIKYPQYLIQPNMLGDYKFDFDAPIRFDNTNLYVVNFESNDKSIPWYYGKLFIDTKTLSLVKATYKLNVDNRNSASQMFVRKKPRGSTVYPIDVSYQVDYREIDGKWQYGYGNANLVFVVNWKNKLFNSRYTVNAEMAVTDWETLPDFKFKKDESFLVPSVVMSDDVSGFLDVDFWGNNNIIEPEKSIQNAIEKISRQLKE</sequence>
<organism evidence="1 2">
    <name type="scientific">Gillisia limnaea (strain DSM 15749 / LMG 21470 / R-8282)</name>
    <dbReference type="NCBI Taxonomy" id="865937"/>
    <lineage>
        <taxon>Bacteria</taxon>
        <taxon>Pseudomonadati</taxon>
        <taxon>Bacteroidota</taxon>
        <taxon>Flavobacteriia</taxon>
        <taxon>Flavobacteriales</taxon>
        <taxon>Flavobacteriaceae</taxon>
        <taxon>Gillisia</taxon>
    </lineage>
</organism>
<dbReference type="AlphaFoldDB" id="H2BZT7"/>
<protein>
    <recommendedName>
        <fullName evidence="3">Carboxypeptidase-like protein</fullName>
    </recommendedName>
</protein>
<dbReference type="Gene3D" id="2.60.40.1120">
    <property type="entry name" value="Carboxypeptidase-like, regulatory domain"/>
    <property type="match status" value="1"/>
</dbReference>
<reference evidence="2" key="1">
    <citation type="journal article" date="2012" name="Stand. Genomic Sci.">
        <title>Genome sequence of the Antarctic rhodopsins-containing flavobacterium Gillisia limnaea type strain (R-8282(T)).</title>
        <authorList>
            <person name="Riedel T."/>
            <person name="Held B."/>
            <person name="Nolan M."/>
            <person name="Lucas S."/>
            <person name="Lapidus A."/>
            <person name="Tice H."/>
            <person name="Del Rio T.G."/>
            <person name="Cheng J.F."/>
            <person name="Han C."/>
            <person name="Tapia R."/>
            <person name="Goodwin L.A."/>
            <person name="Pitluck S."/>
            <person name="Liolios K."/>
            <person name="Mavromatis K."/>
            <person name="Pagani I."/>
            <person name="Ivanova N."/>
            <person name="Mikhailova N."/>
            <person name="Pati A."/>
            <person name="Chen A."/>
            <person name="Palaniappan K."/>
            <person name="Land M."/>
            <person name="Rohde M."/>
            <person name="Tindall B.J."/>
            <person name="Detter J.C."/>
            <person name="Goker M."/>
            <person name="Bristow J."/>
            <person name="Eisen J.A."/>
            <person name="Markowitz V."/>
            <person name="Hugenholtz P."/>
            <person name="Kyrpides N.C."/>
            <person name="Klenk H.P."/>
            <person name="Woyke T."/>
        </authorList>
    </citation>
    <scope>NUCLEOTIDE SEQUENCE [LARGE SCALE GENOMIC DNA]</scope>
    <source>
        <strain evidence="2">DSM 15749 / LMG 21470 / R-8282</strain>
    </source>
</reference>
<dbReference type="OrthoDB" id="1413766at2"/>
<name>H2BZT7_GILLR</name>
<evidence type="ECO:0000313" key="2">
    <source>
        <dbReference type="Proteomes" id="UP000003844"/>
    </source>
</evidence>
<dbReference type="Proteomes" id="UP000003844">
    <property type="component" value="Unassembled WGS sequence"/>
</dbReference>